<gene>
    <name evidence="2" type="ORF">HNQ65_005182</name>
</gene>
<feature type="signal peptide" evidence="1">
    <location>
        <begin position="1"/>
        <end position="21"/>
    </location>
</feature>
<proteinExistence type="predicted"/>
<evidence type="ECO:0000313" key="2">
    <source>
        <dbReference type="EMBL" id="MBB5035569.1"/>
    </source>
</evidence>
<protein>
    <submittedName>
        <fullName evidence="2">RNase P/RNase MRP subunit p29</fullName>
    </submittedName>
</protein>
<dbReference type="AlphaFoldDB" id="A0A7W8DMK7"/>
<accession>A0A7W8DMK7</accession>
<evidence type="ECO:0000256" key="1">
    <source>
        <dbReference type="SAM" id="SignalP"/>
    </source>
</evidence>
<feature type="chain" id="PRO_5030770508" evidence="1">
    <location>
        <begin position="22"/>
        <end position="205"/>
    </location>
</feature>
<dbReference type="RefSeq" id="WP_184344498.1">
    <property type="nucleotide sequence ID" value="NZ_JACHIG010000019.1"/>
</dbReference>
<dbReference type="Proteomes" id="UP000590740">
    <property type="component" value="Unassembled WGS sequence"/>
</dbReference>
<keyword evidence="3" id="KW-1185">Reference proteome</keyword>
<comment type="caution">
    <text evidence="2">The sequence shown here is derived from an EMBL/GenBank/DDBJ whole genome shotgun (WGS) entry which is preliminary data.</text>
</comment>
<evidence type="ECO:0000313" key="3">
    <source>
        <dbReference type="Proteomes" id="UP000590740"/>
    </source>
</evidence>
<reference evidence="2 3" key="1">
    <citation type="submission" date="2020-08" db="EMBL/GenBank/DDBJ databases">
        <title>Genomic Encyclopedia of Type Strains, Phase IV (KMG-IV): sequencing the most valuable type-strain genomes for metagenomic binning, comparative biology and taxonomic classification.</title>
        <authorList>
            <person name="Goeker M."/>
        </authorList>
    </citation>
    <scope>NUCLEOTIDE SEQUENCE [LARGE SCALE GENOMIC DNA]</scope>
    <source>
        <strain evidence="2 3">DSM 12252</strain>
    </source>
</reference>
<keyword evidence="1" id="KW-0732">Signal</keyword>
<sequence length="205" mass="21059">MKKHALILMTLMAALTMTAVAVDGVDVMLRKIFGSDAPPSAAPLALTSHALVGKDHSVVVNAYRGRLEFEGSTFDSKVTALVVTNPTASRTVTIPDGSGTLSLHATAVLAAGGTVNFAPGASVSCYTLTPGQDEAISGVTTGAVPGRTYCLVVTTSGTTSRTLTFGTNFKVTGTLATGTVSGKKFVMSFVYDGVNFNEVSRTTAM</sequence>
<name>A0A7W8DMK7_9BACT</name>
<dbReference type="EMBL" id="JACHIG010000019">
    <property type="protein sequence ID" value="MBB5035569.1"/>
    <property type="molecule type" value="Genomic_DNA"/>
</dbReference>
<organism evidence="2 3">
    <name type="scientific">Prosthecobacter vanneervenii</name>
    <dbReference type="NCBI Taxonomy" id="48466"/>
    <lineage>
        <taxon>Bacteria</taxon>
        <taxon>Pseudomonadati</taxon>
        <taxon>Verrucomicrobiota</taxon>
        <taxon>Verrucomicrobiia</taxon>
        <taxon>Verrucomicrobiales</taxon>
        <taxon>Verrucomicrobiaceae</taxon>
        <taxon>Prosthecobacter</taxon>
    </lineage>
</organism>